<gene>
    <name evidence="1" type="ORF">E5167_15060</name>
</gene>
<evidence type="ECO:0008006" key="3">
    <source>
        <dbReference type="Google" id="ProtNLM"/>
    </source>
</evidence>
<dbReference type="EMBL" id="SUPL01000014">
    <property type="protein sequence ID" value="TJY31594.1"/>
    <property type="molecule type" value="Genomic_DNA"/>
</dbReference>
<dbReference type="Proteomes" id="UP000307657">
    <property type="component" value="Unassembled WGS sequence"/>
</dbReference>
<evidence type="ECO:0000313" key="2">
    <source>
        <dbReference type="Proteomes" id="UP000307657"/>
    </source>
</evidence>
<name>A0A4U0EKV8_9FLAO</name>
<accession>A0A4U0EKV8</accession>
<protein>
    <recommendedName>
        <fullName evidence="3">Lipocalin-like domain-containing protein</fullName>
    </recommendedName>
</protein>
<dbReference type="AlphaFoldDB" id="A0A4U0EKV8"/>
<dbReference type="OrthoDB" id="1437016at2"/>
<evidence type="ECO:0000313" key="1">
    <source>
        <dbReference type="EMBL" id="TJY31594.1"/>
    </source>
</evidence>
<sequence>MKSDSNSELPKELFQRWELDYGMVNGEKISGLPKSPSNDYKFKRNGEYLLYNVDETYMTGTWEYNSDEKIIYTKRDDGELNGKVADLKAESITLIPAGKAVEGTPFENFRFYYKPKTE</sequence>
<comment type="caution">
    <text evidence="1">The sequence shown here is derived from an EMBL/GenBank/DDBJ whole genome shotgun (WGS) entry which is preliminary data.</text>
</comment>
<keyword evidence="2" id="KW-1185">Reference proteome</keyword>
<dbReference type="RefSeq" id="WP_136844994.1">
    <property type="nucleotide sequence ID" value="NZ_SUPL01000014.1"/>
</dbReference>
<reference evidence="1 2" key="1">
    <citation type="submission" date="2019-04" db="EMBL/GenBank/DDBJ databases">
        <title>Lacinutrix sp. nov., isolated from marine water.</title>
        <authorList>
            <person name="Kim W."/>
        </authorList>
    </citation>
    <scope>NUCLEOTIDE SEQUENCE [LARGE SCALE GENOMIC DNA]</scope>
    <source>
        <strain evidence="1 2">CAU 1491</strain>
    </source>
</reference>
<proteinExistence type="predicted"/>
<organism evidence="1 2">
    <name type="scientific">Pontimicrobium aquaticum</name>
    <dbReference type="NCBI Taxonomy" id="2565367"/>
    <lineage>
        <taxon>Bacteria</taxon>
        <taxon>Pseudomonadati</taxon>
        <taxon>Bacteroidota</taxon>
        <taxon>Flavobacteriia</taxon>
        <taxon>Flavobacteriales</taxon>
        <taxon>Flavobacteriaceae</taxon>
        <taxon>Pontimicrobium</taxon>
    </lineage>
</organism>